<reference evidence="2" key="1">
    <citation type="submission" date="2022-11" db="UniProtKB">
        <authorList>
            <consortium name="WormBaseParasite"/>
        </authorList>
    </citation>
    <scope>IDENTIFICATION</scope>
</reference>
<evidence type="ECO:0000313" key="2">
    <source>
        <dbReference type="WBParaSite" id="JU765_v2.g13271.t1"/>
    </source>
</evidence>
<organism evidence="1 2">
    <name type="scientific">Panagrolaimus sp. JU765</name>
    <dbReference type="NCBI Taxonomy" id="591449"/>
    <lineage>
        <taxon>Eukaryota</taxon>
        <taxon>Metazoa</taxon>
        <taxon>Ecdysozoa</taxon>
        <taxon>Nematoda</taxon>
        <taxon>Chromadorea</taxon>
        <taxon>Rhabditida</taxon>
        <taxon>Tylenchina</taxon>
        <taxon>Panagrolaimomorpha</taxon>
        <taxon>Panagrolaimoidea</taxon>
        <taxon>Panagrolaimidae</taxon>
        <taxon>Panagrolaimus</taxon>
    </lineage>
</organism>
<evidence type="ECO:0000313" key="1">
    <source>
        <dbReference type="Proteomes" id="UP000887576"/>
    </source>
</evidence>
<name>A0AC34Q5V6_9BILA</name>
<proteinExistence type="predicted"/>
<sequence>MLGISVAKDAAVEKGNSIHTYMMLMGMPRWTYNCAHLISAVVKIWIVAVIAGGGFLFVPGYNASKVHKGDKSEKPGSLKKELKKELFEEEYDSAPVGIEISDVTKKFGTLKVLNHVSFKAFENQVTALLGHNGAGKSTLFGCLTGFVTPTSGSVIVKEKALIGFCPQWDPLFPLLTVVEHLEFYSQLKTGKYDPEEIETVLTKVELENARSTLAMNLSGGMKRKLTVGMAMIGGSQILLLDEPTAGMDPLARRNVINIVNALKQGKTVLLTTHYMDEAELLSDRIIIMAKGTLMCNGSADFLKKKLSTGFILTIVFQHDMKNTDKLAQDILQVVQKHVPDSLIDGPIGNQFTILLPFGSQRKFPDLFGEIESKKNELMIGSFGISANTLEQIFIKNNYPTAMFSIQNAIANEFKRNGKNITAKFEIYKYNNVLEDKVSFKLSLPIFLMVFPVFIVSFQIFLYHSEVRRFTVQLYRLTGMSKLLYWSVAYIGDFLYCYFFILLMLMFFVVKTVLTTAYFWISFFALIFATICLLTQAYAAAKYVKKVSTAFILFIFIHFYVALLIAGIIEFIFLVSNPQSKAKNIVCALPTFVLPMSFFFKLCVASMMFKTADLSEFIPSFVILVFTTVLHIFSMFLPAIIENMKRKRLQRQAYVVEEQHPDVVAEDLKATTSIEEFTILCRRLRKVYDKKVAVCSLSLAIPEGECFGLLGANGAGKSTSFNMITGSLEPTSGDAFVLGSDVKNKPKFGFCPQSDAVLPDLTVWETLKLFARLSGRQKQDQCVEILLQLLQLKHRANKIVKNCSGGEKRRLSVGVAILTNSQVIMLDEPTAGIDPKTRRQVWDLLMAMRISGTSIVLSSHSMEECETLCTRIGFLSKGVLKAIGTSQHLKSVFGNTFTLKLMLEEIDLDIYNKTNQDVQALFSAEPTKTPPNSIFLTFSIPKKGDSSWTTMYRQVIDFVDRNPYIKDFALTETTLEEVFVQTTQTENDDKKN</sequence>
<protein>
    <submittedName>
        <fullName evidence="2">ABC transporter domain-containing protein</fullName>
    </submittedName>
</protein>
<dbReference type="Proteomes" id="UP000887576">
    <property type="component" value="Unplaced"/>
</dbReference>
<dbReference type="WBParaSite" id="JU765_v2.g13271.t1">
    <property type="protein sequence ID" value="JU765_v2.g13271.t1"/>
    <property type="gene ID" value="JU765_v2.g13271"/>
</dbReference>
<accession>A0AC34Q5V6</accession>